<evidence type="ECO:0000256" key="1">
    <source>
        <dbReference type="SAM" id="MobiDB-lite"/>
    </source>
</evidence>
<dbReference type="AlphaFoldDB" id="A0ABC8V501"/>
<accession>A0ABC8V501</accession>
<organism evidence="2 3">
    <name type="scientific">Ilex paraguariensis</name>
    <name type="common">yerba mate</name>
    <dbReference type="NCBI Taxonomy" id="185542"/>
    <lineage>
        <taxon>Eukaryota</taxon>
        <taxon>Viridiplantae</taxon>
        <taxon>Streptophyta</taxon>
        <taxon>Embryophyta</taxon>
        <taxon>Tracheophyta</taxon>
        <taxon>Spermatophyta</taxon>
        <taxon>Magnoliopsida</taxon>
        <taxon>eudicotyledons</taxon>
        <taxon>Gunneridae</taxon>
        <taxon>Pentapetalae</taxon>
        <taxon>asterids</taxon>
        <taxon>campanulids</taxon>
        <taxon>Aquifoliales</taxon>
        <taxon>Aquifoliaceae</taxon>
        <taxon>Ilex</taxon>
    </lineage>
</organism>
<dbReference type="EMBL" id="CAUOFW020010391">
    <property type="protein sequence ID" value="CAK9188339.1"/>
    <property type="molecule type" value="Genomic_DNA"/>
</dbReference>
<evidence type="ECO:0000313" key="2">
    <source>
        <dbReference type="EMBL" id="CAK9188339.1"/>
    </source>
</evidence>
<protein>
    <submittedName>
        <fullName evidence="2">Uncharacterized protein</fullName>
    </submittedName>
</protein>
<reference evidence="2 3" key="1">
    <citation type="submission" date="2024-02" db="EMBL/GenBank/DDBJ databases">
        <authorList>
            <person name="Vignale AGUSTIN F."/>
            <person name="Sosa J E."/>
            <person name="Modenutti C."/>
        </authorList>
    </citation>
    <scope>NUCLEOTIDE SEQUENCE [LARGE SCALE GENOMIC DNA]</scope>
</reference>
<comment type="caution">
    <text evidence="2">The sequence shown here is derived from an EMBL/GenBank/DDBJ whole genome shotgun (WGS) entry which is preliminary data.</text>
</comment>
<keyword evidence="3" id="KW-1185">Reference proteome</keyword>
<gene>
    <name evidence="2" type="ORF">ILEXP_LOCUS59007</name>
</gene>
<feature type="region of interest" description="Disordered" evidence="1">
    <location>
        <begin position="73"/>
        <end position="100"/>
    </location>
</feature>
<name>A0ABC8V501_9AQUA</name>
<sequence>MCLCEEHSDNSTSDDEYFYDSEYDLDGVQLQDTMVDENVGLRNEIDKGEVVDNDTGRNKRKWVEKYNTTTMGTTYENIGEDNDSDELKSIPNSSSEENEDRVTYQVFNAKTDVSDPQFKLGMLFKNQVSSELLLDNILLNAINR</sequence>
<evidence type="ECO:0000313" key="3">
    <source>
        <dbReference type="Proteomes" id="UP001642360"/>
    </source>
</evidence>
<dbReference type="Proteomes" id="UP001642360">
    <property type="component" value="Unassembled WGS sequence"/>
</dbReference>
<proteinExistence type="predicted"/>